<dbReference type="AlphaFoldDB" id="A0A6J4M601"/>
<accession>A0A6J4M601</accession>
<organism evidence="1">
    <name type="scientific">uncultured Lysobacter sp</name>
    <dbReference type="NCBI Taxonomy" id="271060"/>
    <lineage>
        <taxon>Bacteria</taxon>
        <taxon>Pseudomonadati</taxon>
        <taxon>Pseudomonadota</taxon>
        <taxon>Gammaproteobacteria</taxon>
        <taxon>Lysobacterales</taxon>
        <taxon>Lysobacteraceae</taxon>
        <taxon>Lysobacter</taxon>
        <taxon>environmental samples</taxon>
    </lineage>
</organism>
<sequence>MAAQIGAGAQGRNCTQVRRLRTAGQDLPDVGTHNDRLSESAWTHMNIEELLRAALREAGYAPDAIGSVLPGMMRILQAEDVRIEMGRTLSRKEREYVKRQLGLGLDVWEIVAGLRA</sequence>
<protein>
    <submittedName>
        <fullName evidence="1">Uncharacterized protein</fullName>
    </submittedName>
</protein>
<dbReference type="EMBL" id="CADCUA010000657">
    <property type="protein sequence ID" value="CAA9351200.1"/>
    <property type="molecule type" value="Genomic_DNA"/>
</dbReference>
<gene>
    <name evidence="1" type="ORF">AVDCRST_MAG71-2781</name>
</gene>
<proteinExistence type="predicted"/>
<reference evidence="1" key="1">
    <citation type="submission" date="2020-02" db="EMBL/GenBank/DDBJ databases">
        <authorList>
            <person name="Meier V. D."/>
        </authorList>
    </citation>
    <scope>NUCLEOTIDE SEQUENCE</scope>
    <source>
        <strain evidence="1">AVDCRST_MAG71</strain>
    </source>
</reference>
<name>A0A6J4M601_9GAMM</name>
<evidence type="ECO:0000313" key="1">
    <source>
        <dbReference type="EMBL" id="CAA9351200.1"/>
    </source>
</evidence>